<dbReference type="Proteomes" id="UP000078551">
    <property type="component" value="Plasmid pRphaN771a"/>
</dbReference>
<dbReference type="EMBL" id="CP013569">
    <property type="protein sequence ID" value="ANL87123.1"/>
    <property type="molecule type" value="Genomic_DNA"/>
</dbReference>
<accession>A0ABN4QS72</accession>
<organism evidence="1 2">
    <name type="scientific">Rhizobium phaseoli</name>
    <dbReference type="NCBI Taxonomy" id="396"/>
    <lineage>
        <taxon>Bacteria</taxon>
        <taxon>Pseudomonadati</taxon>
        <taxon>Pseudomonadota</taxon>
        <taxon>Alphaproteobacteria</taxon>
        <taxon>Hyphomicrobiales</taxon>
        <taxon>Rhizobiaceae</taxon>
        <taxon>Rhizobium/Agrobacterium group</taxon>
        <taxon>Rhizobium</taxon>
    </lineage>
</organism>
<keyword evidence="1" id="KW-0614">Plasmid</keyword>
<keyword evidence="2" id="KW-1185">Reference proteome</keyword>
<gene>
    <name evidence="1" type="ORF">AMC81_PA00102</name>
</gene>
<name>A0ABN4QS72_9HYPH</name>
<evidence type="ECO:0000313" key="1">
    <source>
        <dbReference type="EMBL" id="ANL87123.1"/>
    </source>
</evidence>
<reference evidence="1 2" key="1">
    <citation type="submission" date="2015-11" db="EMBL/GenBank/DDBJ databases">
        <title>The limits of bacterial species coexistence and the symbiotic plasmid transference in sympatric Rhizobium populations.</title>
        <authorList>
            <person name="Perez-Carrascal O.M."/>
            <person name="VanInsberghe D."/>
            <person name="Juarez S."/>
            <person name="Polz M.F."/>
            <person name="Vinuesa P."/>
            <person name="Gonzalez V."/>
        </authorList>
    </citation>
    <scope>NUCLEOTIDE SEQUENCE [LARGE SCALE GENOMIC DNA]</scope>
    <source>
        <strain evidence="1 2">N771</strain>
        <plasmid evidence="1 2">pRphaN771a</plasmid>
    </source>
</reference>
<evidence type="ECO:0008006" key="3">
    <source>
        <dbReference type="Google" id="ProtNLM"/>
    </source>
</evidence>
<sequence length="203" mass="22575">MQQHIAIETAKFCGVHGFNYETFSRFPSTPKGLALAVVAADRMMTINAYQVAHSDINVKFYLDEFDRGQQLDDDRLFFLISRHKAGFPIITDCRVVFEERDITRKQTMQAIIIAAVEDLIAAGFTLTVGSDDFDGEPTREIGVVLAQLRGVVKGADFHVEAYRSDEDRGVFTVEDDGTDDPIGSYMTAIAPYLTRAKRIALAA</sequence>
<protein>
    <recommendedName>
        <fullName evidence="3">DUF3800 domain-containing protein</fullName>
    </recommendedName>
</protein>
<proteinExistence type="predicted"/>
<dbReference type="RefSeq" id="WP_064832736.1">
    <property type="nucleotide sequence ID" value="NZ_CP013569.1"/>
</dbReference>
<evidence type="ECO:0000313" key="2">
    <source>
        <dbReference type="Proteomes" id="UP000078551"/>
    </source>
</evidence>
<geneLocation type="plasmid" evidence="1 2">
    <name>pRphaN771a</name>
</geneLocation>